<dbReference type="Gene3D" id="1.10.1740.10">
    <property type="match status" value="1"/>
</dbReference>
<dbReference type="PANTHER" id="PTHR43133">
    <property type="entry name" value="RNA POLYMERASE ECF-TYPE SIGMA FACTO"/>
    <property type="match status" value="1"/>
</dbReference>
<keyword evidence="5" id="KW-0804">Transcription</keyword>
<dbReference type="GO" id="GO:0003677">
    <property type="term" value="F:DNA binding"/>
    <property type="evidence" value="ECO:0007669"/>
    <property type="project" value="UniProtKB-KW"/>
</dbReference>
<keyword evidence="2" id="KW-0805">Transcription regulation</keyword>
<keyword evidence="3" id="KW-0731">Sigma factor</keyword>
<dbReference type="eggNOG" id="COG1595">
    <property type="taxonomic scope" value="Bacteria"/>
</dbReference>
<evidence type="ECO:0000256" key="1">
    <source>
        <dbReference type="ARBA" id="ARBA00010641"/>
    </source>
</evidence>
<evidence type="ECO:0000259" key="6">
    <source>
        <dbReference type="Pfam" id="PF04542"/>
    </source>
</evidence>
<keyword evidence="4" id="KW-0238">DNA-binding</keyword>
<protein>
    <submittedName>
        <fullName evidence="7">RNA polymerase, sigma-24 subunit, ECF subfamily</fullName>
    </submittedName>
</protein>
<dbReference type="NCBIfam" id="TIGR02937">
    <property type="entry name" value="sigma70-ECF"/>
    <property type="match status" value="1"/>
</dbReference>
<dbReference type="GO" id="GO:0006352">
    <property type="term" value="P:DNA-templated transcription initiation"/>
    <property type="evidence" value="ECO:0007669"/>
    <property type="project" value="InterPro"/>
</dbReference>
<feature type="domain" description="RNA polymerase sigma-70 region 2" evidence="6">
    <location>
        <begin position="38"/>
        <end position="103"/>
    </location>
</feature>
<dbReference type="RefSeq" id="WP_013629592.1">
    <property type="nucleotide sequence ID" value="NC_015174.1"/>
</dbReference>
<evidence type="ECO:0000256" key="4">
    <source>
        <dbReference type="ARBA" id="ARBA00023125"/>
    </source>
</evidence>
<name>F0SKB5_RUBBR</name>
<dbReference type="InterPro" id="IPR013325">
    <property type="entry name" value="RNA_pol_sigma_r2"/>
</dbReference>
<dbReference type="InterPro" id="IPR013324">
    <property type="entry name" value="RNA_pol_sigma_r3/r4-like"/>
</dbReference>
<dbReference type="SUPFAM" id="SSF88659">
    <property type="entry name" value="Sigma3 and sigma4 domains of RNA polymerase sigma factors"/>
    <property type="match status" value="1"/>
</dbReference>
<evidence type="ECO:0000256" key="5">
    <source>
        <dbReference type="ARBA" id="ARBA00023163"/>
    </source>
</evidence>
<dbReference type="GO" id="GO:0016987">
    <property type="term" value="F:sigma factor activity"/>
    <property type="evidence" value="ECO:0007669"/>
    <property type="project" value="UniProtKB-KW"/>
</dbReference>
<proteinExistence type="inferred from homology"/>
<dbReference type="InterPro" id="IPR039425">
    <property type="entry name" value="RNA_pol_sigma-70-like"/>
</dbReference>
<dbReference type="KEGG" id="pbs:Plabr_3275"/>
<accession>F0SKB5</accession>
<evidence type="ECO:0000256" key="3">
    <source>
        <dbReference type="ARBA" id="ARBA00023082"/>
    </source>
</evidence>
<dbReference type="SUPFAM" id="SSF88946">
    <property type="entry name" value="Sigma2 domain of RNA polymerase sigma factors"/>
    <property type="match status" value="1"/>
</dbReference>
<dbReference type="EMBL" id="CP002546">
    <property type="protein sequence ID" value="ADY60872.1"/>
    <property type="molecule type" value="Genomic_DNA"/>
</dbReference>
<dbReference type="AlphaFoldDB" id="F0SKB5"/>
<dbReference type="Pfam" id="PF04542">
    <property type="entry name" value="Sigma70_r2"/>
    <property type="match status" value="1"/>
</dbReference>
<comment type="similarity">
    <text evidence="1">Belongs to the sigma-70 factor family. ECF subfamily.</text>
</comment>
<evidence type="ECO:0000256" key="2">
    <source>
        <dbReference type="ARBA" id="ARBA00023015"/>
    </source>
</evidence>
<dbReference type="OrthoDB" id="255903at2"/>
<dbReference type="STRING" id="756272.Plabr_3275"/>
<evidence type="ECO:0000313" key="8">
    <source>
        <dbReference type="Proteomes" id="UP000006860"/>
    </source>
</evidence>
<dbReference type="HOGENOM" id="CLU_047691_14_0_0"/>
<gene>
    <name evidence="7" type="ordered locus">Plabr_3275</name>
</gene>
<sequence length="217" mass="24888">MADSPPKPKENDSDDPFVTSMTMLNGAKEGSAAAWQELVERYRPWIVRQCIRSGLSRDDAENISQEVFIDLFQRISNFERSRQGSFRKWLSLISRSRMVDSIRVFAKRKEELADPQQMSQVTQADDTKTLSALAPTARTMERFEATMERLKKTFKERDIEILVRLATGTQSPKEIAEELGTSVNVVYLVKSRMMKQIKEAAEEFPEIDEDQQSTEGK</sequence>
<dbReference type="InterPro" id="IPR007627">
    <property type="entry name" value="RNA_pol_sigma70_r2"/>
</dbReference>
<dbReference type="PANTHER" id="PTHR43133:SF8">
    <property type="entry name" value="RNA POLYMERASE SIGMA FACTOR HI_1459-RELATED"/>
    <property type="match status" value="1"/>
</dbReference>
<dbReference type="Proteomes" id="UP000006860">
    <property type="component" value="Chromosome"/>
</dbReference>
<evidence type="ECO:0000313" key="7">
    <source>
        <dbReference type="EMBL" id="ADY60872.1"/>
    </source>
</evidence>
<keyword evidence="8" id="KW-1185">Reference proteome</keyword>
<dbReference type="InterPro" id="IPR014284">
    <property type="entry name" value="RNA_pol_sigma-70_dom"/>
</dbReference>
<reference evidence="8" key="1">
    <citation type="submission" date="2011-02" db="EMBL/GenBank/DDBJ databases">
        <title>The complete genome of Planctomyces brasiliensis DSM 5305.</title>
        <authorList>
            <person name="Lucas S."/>
            <person name="Copeland A."/>
            <person name="Lapidus A."/>
            <person name="Bruce D."/>
            <person name="Goodwin L."/>
            <person name="Pitluck S."/>
            <person name="Kyrpides N."/>
            <person name="Mavromatis K."/>
            <person name="Pagani I."/>
            <person name="Ivanova N."/>
            <person name="Ovchinnikova G."/>
            <person name="Lu M."/>
            <person name="Detter J.C."/>
            <person name="Han C."/>
            <person name="Land M."/>
            <person name="Hauser L."/>
            <person name="Markowitz V."/>
            <person name="Cheng J.-F."/>
            <person name="Hugenholtz P."/>
            <person name="Woyke T."/>
            <person name="Wu D."/>
            <person name="Tindall B."/>
            <person name="Pomrenke H.G."/>
            <person name="Brambilla E."/>
            <person name="Klenk H.-P."/>
            <person name="Eisen J.A."/>
        </authorList>
    </citation>
    <scope>NUCLEOTIDE SEQUENCE [LARGE SCALE GENOMIC DNA]</scope>
    <source>
        <strain evidence="8">ATCC 49424 / DSM 5305 / JCM 21570 / NBRC 103401 / IFAM 1448</strain>
    </source>
</reference>
<organism evidence="7 8">
    <name type="scientific">Rubinisphaera brasiliensis (strain ATCC 49424 / DSM 5305 / JCM 21570 / IAM 15109 / NBRC 103401 / IFAM 1448)</name>
    <name type="common">Planctomyces brasiliensis</name>
    <dbReference type="NCBI Taxonomy" id="756272"/>
    <lineage>
        <taxon>Bacteria</taxon>
        <taxon>Pseudomonadati</taxon>
        <taxon>Planctomycetota</taxon>
        <taxon>Planctomycetia</taxon>
        <taxon>Planctomycetales</taxon>
        <taxon>Planctomycetaceae</taxon>
        <taxon>Rubinisphaera</taxon>
    </lineage>
</organism>